<proteinExistence type="inferred from homology"/>
<feature type="transmembrane region" description="Helical" evidence="11">
    <location>
        <begin position="149"/>
        <end position="169"/>
    </location>
</feature>
<evidence type="ECO:0000256" key="4">
    <source>
        <dbReference type="ARBA" id="ARBA00022475"/>
    </source>
</evidence>
<evidence type="ECO:0000256" key="11">
    <source>
        <dbReference type="RuleBase" id="RU361157"/>
    </source>
</evidence>
<dbReference type="PANTHER" id="PTHR30413">
    <property type="entry name" value="INNER MEMBRANE TRANSPORT PERMEASE"/>
    <property type="match status" value="1"/>
</dbReference>
<keyword evidence="14" id="KW-1185">Reference proteome</keyword>
<keyword evidence="5" id="KW-0762">Sugar transport</keyword>
<evidence type="ECO:0000256" key="3">
    <source>
        <dbReference type="ARBA" id="ARBA00022448"/>
    </source>
</evidence>
<sequence length="265" mass="29429">MRAQVSIPKRSPWASQILVIRALINRETATKFGQYKLGFFWMLFEPLVGVVIVGMLIGSIAGRTVPEIPYSYFVLNGMLLLRLFTSPLGGGVKALESSQSLLVYPTVRPLDPIIARFLFHLINTVLAFAVFCLIGLWVGIDISFMDLDTLAICYLLTWLSGCGLGLIFGVGAAHYNEVEKILLVIQRPLLFVSAVMFPISAMPGQAQEWLLWNPLVHTIELSRKALFPLYHAEGANLLYPAIFAIVTTAVGLTLFQLNRNFLTQN</sequence>
<accession>A0A934R6M3</accession>
<feature type="transmembrane region" description="Helical" evidence="11">
    <location>
        <begin position="181"/>
        <end position="201"/>
    </location>
</feature>
<evidence type="ECO:0000313" key="13">
    <source>
        <dbReference type="EMBL" id="MBK1816390.1"/>
    </source>
</evidence>
<dbReference type="Proteomes" id="UP000600139">
    <property type="component" value="Unassembled WGS sequence"/>
</dbReference>
<reference evidence="13" key="1">
    <citation type="submission" date="2021-01" db="EMBL/GenBank/DDBJ databases">
        <title>Modified the classification status of verrucomicrobia.</title>
        <authorList>
            <person name="Feng X."/>
        </authorList>
    </citation>
    <scope>NUCLEOTIDE SEQUENCE</scope>
    <source>
        <strain evidence="13">JCM 18052</strain>
    </source>
</reference>
<dbReference type="AlphaFoldDB" id="A0A934R6M3"/>
<keyword evidence="6 11" id="KW-0812">Transmembrane</keyword>
<dbReference type="PROSITE" id="PS51012">
    <property type="entry name" value="ABC_TM2"/>
    <property type="match status" value="1"/>
</dbReference>
<dbReference type="Pfam" id="PF01061">
    <property type="entry name" value="ABC2_membrane"/>
    <property type="match status" value="1"/>
</dbReference>
<evidence type="ECO:0000256" key="6">
    <source>
        <dbReference type="ARBA" id="ARBA00022692"/>
    </source>
</evidence>
<organism evidence="13 14">
    <name type="scientific">Luteolibacter yonseiensis</name>
    <dbReference type="NCBI Taxonomy" id="1144680"/>
    <lineage>
        <taxon>Bacteria</taxon>
        <taxon>Pseudomonadati</taxon>
        <taxon>Verrucomicrobiota</taxon>
        <taxon>Verrucomicrobiia</taxon>
        <taxon>Verrucomicrobiales</taxon>
        <taxon>Verrucomicrobiaceae</taxon>
        <taxon>Luteolibacter</taxon>
    </lineage>
</organism>
<dbReference type="GO" id="GO:0140359">
    <property type="term" value="F:ABC-type transporter activity"/>
    <property type="evidence" value="ECO:0007669"/>
    <property type="project" value="InterPro"/>
</dbReference>
<feature type="transmembrane region" description="Helical" evidence="11">
    <location>
        <begin position="73"/>
        <end position="92"/>
    </location>
</feature>
<evidence type="ECO:0000256" key="5">
    <source>
        <dbReference type="ARBA" id="ARBA00022597"/>
    </source>
</evidence>
<dbReference type="GO" id="GO:0043190">
    <property type="term" value="C:ATP-binding cassette (ABC) transporter complex"/>
    <property type="evidence" value="ECO:0007669"/>
    <property type="project" value="InterPro"/>
</dbReference>
<evidence type="ECO:0000256" key="2">
    <source>
        <dbReference type="ARBA" id="ARBA00007783"/>
    </source>
</evidence>
<dbReference type="InterPro" id="IPR000412">
    <property type="entry name" value="ABC_2_transport"/>
</dbReference>
<keyword evidence="10 11" id="KW-0472">Membrane</keyword>
<dbReference type="PRINTS" id="PR00164">
    <property type="entry name" value="ABC2TRNSPORT"/>
</dbReference>
<keyword evidence="4 11" id="KW-1003">Cell membrane</keyword>
<feature type="transmembrane region" description="Helical" evidence="11">
    <location>
        <begin position="237"/>
        <end position="257"/>
    </location>
</feature>
<dbReference type="RefSeq" id="WP_200351328.1">
    <property type="nucleotide sequence ID" value="NZ_BAABHZ010000006.1"/>
</dbReference>
<evidence type="ECO:0000256" key="7">
    <source>
        <dbReference type="ARBA" id="ARBA00022903"/>
    </source>
</evidence>
<dbReference type="InterPro" id="IPR013525">
    <property type="entry name" value="ABC2_TM"/>
</dbReference>
<dbReference type="PIRSF" id="PIRSF006648">
    <property type="entry name" value="DrrB"/>
    <property type="match status" value="1"/>
</dbReference>
<dbReference type="GO" id="GO:0015920">
    <property type="term" value="P:lipopolysaccharide transport"/>
    <property type="evidence" value="ECO:0007669"/>
    <property type="project" value="TreeGrafter"/>
</dbReference>
<evidence type="ECO:0000313" key="14">
    <source>
        <dbReference type="Proteomes" id="UP000600139"/>
    </source>
</evidence>
<feature type="domain" description="ABC transmembrane type-2" evidence="12">
    <location>
        <begin position="37"/>
        <end position="258"/>
    </location>
</feature>
<evidence type="ECO:0000256" key="10">
    <source>
        <dbReference type="ARBA" id="ARBA00023136"/>
    </source>
</evidence>
<evidence type="ECO:0000256" key="1">
    <source>
        <dbReference type="ARBA" id="ARBA00004651"/>
    </source>
</evidence>
<evidence type="ECO:0000259" key="12">
    <source>
        <dbReference type="PROSITE" id="PS51012"/>
    </source>
</evidence>
<feature type="transmembrane region" description="Helical" evidence="11">
    <location>
        <begin position="39"/>
        <end position="61"/>
    </location>
</feature>
<name>A0A934R6M3_9BACT</name>
<keyword evidence="9" id="KW-0625">Polysaccharide transport</keyword>
<dbReference type="InterPro" id="IPR047817">
    <property type="entry name" value="ABC2_TM_bact-type"/>
</dbReference>
<comment type="subcellular location">
    <subcellularLocation>
        <location evidence="1 11">Cell membrane</location>
        <topology evidence="1 11">Multi-pass membrane protein</topology>
    </subcellularLocation>
</comment>
<comment type="caution">
    <text evidence="13">The sequence shown here is derived from an EMBL/GenBank/DDBJ whole genome shotgun (WGS) entry which is preliminary data.</text>
</comment>
<keyword evidence="7" id="KW-0972">Capsule biogenesis/degradation</keyword>
<dbReference type="GO" id="GO:0015774">
    <property type="term" value="P:polysaccharide transport"/>
    <property type="evidence" value="ECO:0007669"/>
    <property type="project" value="UniProtKB-KW"/>
</dbReference>
<evidence type="ECO:0000256" key="8">
    <source>
        <dbReference type="ARBA" id="ARBA00022989"/>
    </source>
</evidence>
<protein>
    <recommendedName>
        <fullName evidence="11">Transport permease protein</fullName>
    </recommendedName>
</protein>
<keyword evidence="8 11" id="KW-1133">Transmembrane helix</keyword>
<gene>
    <name evidence="13" type="ORF">JIN84_12255</name>
</gene>
<dbReference type="PANTHER" id="PTHR30413:SF10">
    <property type="entry name" value="CAPSULE POLYSACCHARIDE EXPORT INNER-MEMBRANE PROTEIN CTRC"/>
    <property type="match status" value="1"/>
</dbReference>
<feature type="transmembrane region" description="Helical" evidence="11">
    <location>
        <begin position="113"/>
        <end position="137"/>
    </location>
</feature>
<keyword evidence="3 11" id="KW-0813">Transport</keyword>
<comment type="similarity">
    <text evidence="2 11">Belongs to the ABC-2 integral membrane protein family.</text>
</comment>
<evidence type="ECO:0000256" key="9">
    <source>
        <dbReference type="ARBA" id="ARBA00023047"/>
    </source>
</evidence>
<dbReference type="EMBL" id="JAENIK010000011">
    <property type="protein sequence ID" value="MBK1816390.1"/>
    <property type="molecule type" value="Genomic_DNA"/>
</dbReference>